<comment type="subcellular location">
    <subcellularLocation>
        <location evidence="1">Membrane</location>
        <topology evidence="1">Multi-pass membrane protein</topology>
    </subcellularLocation>
</comment>
<evidence type="ECO:0000256" key="4">
    <source>
        <dbReference type="ARBA" id="ARBA00022989"/>
    </source>
</evidence>
<dbReference type="Pfam" id="PF01594">
    <property type="entry name" value="AI-2E_transport"/>
    <property type="match status" value="1"/>
</dbReference>
<gene>
    <name evidence="7" type="ORF">AACT_1299</name>
</gene>
<dbReference type="KEGG" id="paco:AACT_1299"/>
<dbReference type="PANTHER" id="PTHR21716:SF64">
    <property type="entry name" value="AI-2 TRANSPORT PROTEIN TQSA"/>
    <property type="match status" value="1"/>
</dbReference>
<feature type="transmembrane region" description="Helical" evidence="6">
    <location>
        <begin position="208"/>
        <end position="226"/>
    </location>
</feature>
<feature type="transmembrane region" description="Helical" evidence="6">
    <location>
        <begin position="12"/>
        <end position="35"/>
    </location>
</feature>
<feature type="transmembrane region" description="Helical" evidence="6">
    <location>
        <begin position="149"/>
        <end position="172"/>
    </location>
</feature>
<evidence type="ECO:0000313" key="7">
    <source>
        <dbReference type="EMBL" id="QKE28476.1"/>
    </source>
</evidence>
<dbReference type="GO" id="GO:0055085">
    <property type="term" value="P:transmembrane transport"/>
    <property type="evidence" value="ECO:0007669"/>
    <property type="project" value="TreeGrafter"/>
</dbReference>
<evidence type="ECO:0000256" key="1">
    <source>
        <dbReference type="ARBA" id="ARBA00004141"/>
    </source>
</evidence>
<protein>
    <submittedName>
        <fullName evidence="7">Putative autoinducer 2 (AI-2E family) transporter</fullName>
    </submittedName>
</protein>
<feature type="transmembrane region" description="Helical" evidence="6">
    <location>
        <begin position="274"/>
        <end position="293"/>
    </location>
</feature>
<dbReference type="RefSeq" id="WP_172126049.1">
    <property type="nucleotide sequence ID" value="NZ_CP042652.1"/>
</dbReference>
<organism evidence="7 8">
    <name type="scientific">Arcobacter acticola</name>
    <dbReference type="NCBI Taxonomy" id="1849015"/>
    <lineage>
        <taxon>Bacteria</taxon>
        <taxon>Pseudomonadati</taxon>
        <taxon>Campylobacterota</taxon>
        <taxon>Epsilonproteobacteria</taxon>
        <taxon>Campylobacterales</taxon>
        <taxon>Arcobacteraceae</taxon>
        <taxon>Arcobacter</taxon>
    </lineage>
</organism>
<feature type="transmembrane region" description="Helical" evidence="6">
    <location>
        <begin position="72"/>
        <end position="90"/>
    </location>
</feature>
<proteinExistence type="inferred from homology"/>
<dbReference type="PANTHER" id="PTHR21716">
    <property type="entry name" value="TRANSMEMBRANE PROTEIN"/>
    <property type="match status" value="1"/>
</dbReference>
<dbReference type="GO" id="GO:0016020">
    <property type="term" value="C:membrane"/>
    <property type="evidence" value="ECO:0007669"/>
    <property type="project" value="UniProtKB-SubCell"/>
</dbReference>
<keyword evidence="4 6" id="KW-1133">Transmembrane helix</keyword>
<dbReference type="AlphaFoldDB" id="A0A6M8EG93"/>
<evidence type="ECO:0000313" key="8">
    <source>
        <dbReference type="Proteomes" id="UP000503483"/>
    </source>
</evidence>
<accession>A0A6M8EG93</accession>
<evidence type="ECO:0000256" key="5">
    <source>
        <dbReference type="ARBA" id="ARBA00023136"/>
    </source>
</evidence>
<name>A0A6M8EG93_9BACT</name>
<sequence length="374" mass="41660">MEKNSSFENITTLSKTNFAGAFYFFAFVFLVVFALNSLSNILTPIAIAILIWFLINAFANQIKKLPFLNEKVGDLIAIPLSLIFIVYSMIEIGSFIASSMLELSSTISQLDSKVNALIDKLSLMTSFDLATPLQKFFQEFSLSSVINKIISAFSAIFSNIVQIFLYVLFLLIDQRFFNTKLNALFPKKNNRDKAQNVLTSVSKGIRTYISITTIISLSTGFLTYIICEMFSLQGAILWGFIAFVLNFIPTIGSIIAVLIPAIFALIQFPELTQVLFLCLALVCVQFVIGNIIYPKLMGNKLNISQFVVILSLVVWGAMWGTIGMFLSVPLMMILLIILSQFESTRTLAILISGDGTIMENKAHDKKTAEQNTKI</sequence>
<feature type="transmembrane region" description="Helical" evidence="6">
    <location>
        <begin position="305"/>
        <end position="338"/>
    </location>
</feature>
<dbReference type="EMBL" id="CP042652">
    <property type="protein sequence ID" value="QKE28476.1"/>
    <property type="molecule type" value="Genomic_DNA"/>
</dbReference>
<evidence type="ECO:0000256" key="2">
    <source>
        <dbReference type="ARBA" id="ARBA00009773"/>
    </source>
</evidence>
<keyword evidence="8" id="KW-1185">Reference proteome</keyword>
<evidence type="ECO:0000256" key="3">
    <source>
        <dbReference type="ARBA" id="ARBA00022692"/>
    </source>
</evidence>
<comment type="similarity">
    <text evidence="2">Belongs to the autoinducer-2 exporter (AI-2E) (TC 2.A.86) family.</text>
</comment>
<dbReference type="InterPro" id="IPR002549">
    <property type="entry name" value="AI-2E-like"/>
</dbReference>
<feature type="transmembrane region" description="Helical" evidence="6">
    <location>
        <begin position="238"/>
        <end position="262"/>
    </location>
</feature>
<keyword evidence="5 6" id="KW-0472">Membrane</keyword>
<dbReference type="Proteomes" id="UP000503483">
    <property type="component" value="Chromosome"/>
</dbReference>
<keyword evidence="3 6" id="KW-0812">Transmembrane</keyword>
<reference evidence="7 8" key="1">
    <citation type="submission" date="2019-08" db="EMBL/GenBank/DDBJ databases">
        <title>Complete genome sequence of Arcobacter acticola.</title>
        <authorList>
            <person name="Miller W."/>
        </authorList>
    </citation>
    <scope>NUCLEOTIDE SEQUENCE [LARGE SCALE GENOMIC DNA]</scope>
    <source>
        <strain evidence="7 8">KCTC 52212</strain>
    </source>
</reference>
<evidence type="ECO:0000256" key="6">
    <source>
        <dbReference type="SAM" id="Phobius"/>
    </source>
</evidence>